<feature type="compositionally biased region" description="Pro residues" evidence="1">
    <location>
        <begin position="146"/>
        <end position="156"/>
    </location>
</feature>
<dbReference type="InterPro" id="IPR043128">
    <property type="entry name" value="Rev_trsase/Diguanyl_cyclase"/>
</dbReference>
<dbReference type="Proteomes" id="UP001152320">
    <property type="component" value="Chromosome 11"/>
</dbReference>
<sequence>MDSLSQGLCGVVGYLDDVLITGVTEEEHAYMLAAVLQRFEEARGTIEEQHDTHARDQVYKGNDPVMVKDIGHGNWLPGVVSKQTGPVCFIVQPEDQRTWKRPQDHLAHRLGQDDSHETIEDMREPEVTLPSSDPQNNENHSDSPSSPKPNSTPPTQPVLRWSTCVFKPPAI</sequence>
<comment type="caution">
    <text evidence="2">The sequence shown here is derived from an EMBL/GenBank/DDBJ whole genome shotgun (WGS) entry which is preliminary data.</text>
</comment>
<dbReference type="Gene3D" id="3.30.70.270">
    <property type="match status" value="1"/>
</dbReference>
<dbReference type="AlphaFoldDB" id="A0A9Q1BVX5"/>
<keyword evidence="3" id="KW-1185">Reference proteome</keyword>
<organism evidence="2 3">
    <name type="scientific">Holothuria leucospilota</name>
    <name type="common">Black long sea cucumber</name>
    <name type="synonym">Mertensiothuria leucospilota</name>
    <dbReference type="NCBI Taxonomy" id="206669"/>
    <lineage>
        <taxon>Eukaryota</taxon>
        <taxon>Metazoa</taxon>
        <taxon>Echinodermata</taxon>
        <taxon>Eleutherozoa</taxon>
        <taxon>Echinozoa</taxon>
        <taxon>Holothuroidea</taxon>
        <taxon>Aspidochirotacea</taxon>
        <taxon>Aspidochirotida</taxon>
        <taxon>Holothuriidae</taxon>
        <taxon>Holothuria</taxon>
    </lineage>
</organism>
<evidence type="ECO:0000313" key="2">
    <source>
        <dbReference type="EMBL" id="KAJ8033620.1"/>
    </source>
</evidence>
<name>A0A9Q1BVX5_HOLLE</name>
<accession>A0A9Q1BVX5</accession>
<feature type="region of interest" description="Disordered" evidence="1">
    <location>
        <begin position="123"/>
        <end position="171"/>
    </location>
</feature>
<reference evidence="2" key="1">
    <citation type="submission" date="2021-10" db="EMBL/GenBank/DDBJ databases">
        <title>Tropical sea cucumber genome reveals ecological adaptation and Cuvierian tubules defense mechanism.</title>
        <authorList>
            <person name="Chen T."/>
        </authorList>
    </citation>
    <scope>NUCLEOTIDE SEQUENCE</scope>
    <source>
        <strain evidence="2">Nanhai2018</strain>
        <tissue evidence="2">Muscle</tissue>
    </source>
</reference>
<protein>
    <submittedName>
        <fullName evidence="2">Uncharacterized protein</fullName>
    </submittedName>
</protein>
<gene>
    <name evidence="2" type="ORF">HOLleu_23923</name>
</gene>
<feature type="compositionally biased region" description="Polar residues" evidence="1">
    <location>
        <begin position="129"/>
        <end position="138"/>
    </location>
</feature>
<evidence type="ECO:0000256" key="1">
    <source>
        <dbReference type="SAM" id="MobiDB-lite"/>
    </source>
</evidence>
<proteinExistence type="predicted"/>
<dbReference type="EMBL" id="JAIZAY010000011">
    <property type="protein sequence ID" value="KAJ8033620.1"/>
    <property type="molecule type" value="Genomic_DNA"/>
</dbReference>
<evidence type="ECO:0000313" key="3">
    <source>
        <dbReference type="Proteomes" id="UP001152320"/>
    </source>
</evidence>